<dbReference type="Pfam" id="PF03269">
    <property type="entry name" value="DUF268"/>
    <property type="match status" value="1"/>
</dbReference>
<dbReference type="AlphaFoldDB" id="A0A0N5AB51"/>
<proteinExistence type="predicted"/>
<dbReference type="WBParaSite" id="SMUV_0000137701-mRNA-1">
    <property type="protein sequence ID" value="SMUV_0000137701-mRNA-1"/>
    <property type="gene ID" value="SMUV_0000137701"/>
</dbReference>
<reference evidence="2" key="1">
    <citation type="submission" date="2017-02" db="UniProtKB">
        <authorList>
            <consortium name="WormBaseParasite"/>
        </authorList>
    </citation>
    <scope>IDENTIFICATION</scope>
</reference>
<keyword evidence="1" id="KW-1185">Reference proteome</keyword>
<evidence type="ECO:0000313" key="1">
    <source>
        <dbReference type="Proteomes" id="UP000046393"/>
    </source>
</evidence>
<dbReference type="InterPro" id="IPR004951">
    <property type="entry name" value="DUF268_CAE_spp"/>
</dbReference>
<evidence type="ECO:0000313" key="2">
    <source>
        <dbReference type="WBParaSite" id="SMUV_0000137701-mRNA-1"/>
    </source>
</evidence>
<name>A0A0N5AB51_9BILA</name>
<organism evidence="1 2">
    <name type="scientific">Syphacia muris</name>
    <dbReference type="NCBI Taxonomy" id="451379"/>
    <lineage>
        <taxon>Eukaryota</taxon>
        <taxon>Metazoa</taxon>
        <taxon>Ecdysozoa</taxon>
        <taxon>Nematoda</taxon>
        <taxon>Chromadorea</taxon>
        <taxon>Rhabditida</taxon>
        <taxon>Spirurina</taxon>
        <taxon>Oxyuridomorpha</taxon>
        <taxon>Oxyuroidea</taxon>
        <taxon>Oxyuridae</taxon>
        <taxon>Syphacia</taxon>
    </lineage>
</organism>
<accession>A0A0N5AB51</accession>
<sequence>MVNYPLNGTSGLVVGSMSPSLENYCIKCGVKKVYSLVLSDDFRYQGKYDFVLLFSGIEHTGLGAYGDPLDSLGDIREMQKIRCLLREGGLAFIGLPTGADGVQFNTKRIYGRGRLPLIDFFHRWLKVSDKIK</sequence>
<protein>
    <submittedName>
        <fullName evidence="2">Class I SAM-dependent methyltransferase</fullName>
    </submittedName>
</protein>
<dbReference type="Proteomes" id="UP000046393">
    <property type="component" value="Unplaced"/>
</dbReference>